<evidence type="ECO:0000313" key="2">
    <source>
        <dbReference type="EMBL" id="KAF7783140.1"/>
    </source>
</evidence>
<feature type="compositionally biased region" description="Basic and acidic residues" evidence="1">
    <location>
        <begin position="203"/>
        <end position="218"/>
    </location>
</feature>
<dbReference type="EMBL" id="JABXXO010000003">
    <property type="protein sequence ID" value="KAF7783140.1"/>
    <property type="molecule type" value="Genomic_DNA"/>
</dbReference>
<feature type="region of interest" description="Disordered" evidence="1">
    <location>
        <begin position="1"/>
        <end position="29"/>
    </location>
</feature>
<feature type="compositionally biased region" description="Polar residues" evidence="1">
    <location>
        <begin position="1"/>
        <end position="11"/>
    </location>
</feature>
<gene>
    <name evidence="2" type="ORF">Agabi119p4_2516</name>
</gene>
<accession>A0A8H7F984</accession>
<feature type="region of interest" description="Disordered" evidence="1">
    <location>
        <begin position="41"/>
        <end position="218"/>
    </location>
</feature>
<proteinExistence type="predicted"/>
<dbReference type="AlphaFoldDB" id="A0A8H7F984"/>
<feature type="compositionally biased region" description="Basic residues" evidence="1">
    <location>
        <begin position="193"/>
        <end position="202"/>
    </location>
</feature>
<feature type="compositionally biased region" description="Low complexity" evidence="1">
    <location>
        <begin position="60"/>
        <end position="73"/>
    </location>
</feature>
<comment type="caution">
    <text evidence="2">The sequence shown here is derived from an EMBL/GenBank/DDBJ whole genome shotgun (WGS) entry which is preliminary data.</text>
</comment>
<feature type="compositionally biased region" description="Basic residues" evidence="1">
    <location>
        <begin position="126"/>
        <end position="141"/>
    </location>
</feature>
<name>A0A8H7F984_AGABI</name>
<protein>
    <submittedName>
        <fullName evidence="2">Uncharacterized protein</fullName>
    </submittedName>
</protein>
<evidence type="ECO:0000256" key="1">
    <source>
        <dbReference type="SAM" id="MobiDB-lite"/>
    </source>
</evidence>
<organism evidence="2 3">
    <name type="scientific">Agaricus bisporus var. burnettii</name>
    <dbReference type="NCBI Taxonomy" id="192524"/>
    <lineage>
        <taxon>Eukaryota</taxon>
        <taxon>Fungi</taxon>
        <taxon>Dikarya</taxon>
        <taxon>Basidiomycota</taxon>
        <taxon>Agaricomycotina</taxon>
        <taxon>Agaricomycetes</taxon>
        <taxon>Agaricomycetidae</taxon>
        <taxon>Agaricales</taxon>
        <taxon>Agaricineae</taxon>
        <taxon>Agaricaceae</taxon>
        <taxon>Agaricus</taxon>
    </lineage>
</organism>
<evidence type="ECO:0000313" key="3">
    <source>
        <dbReference type="Proteomes" id="UP000629468"/>
    </source>
</evidence>
<sequence>MGDNNPPSSLPSGAKVGPPKRRRASAPTATAVTLHVNSIPTAGAAIETNNSGKTTREAADATPRAPVVRARTPPSLPTVEALEVPSSSQGIMPSASEVDQLVSEDVPSQPQRSIESISDTMPISSRLRKRKKAASNKKRPPKTSAERAKKTAVVYDEDPEPSAASEYGGSEVEDEEDRPAKKAKTATQSKTDKGKKKTKGKGKAVEEEQPRSPPPKERFFMAGVSVPSLPAPVATSFRMPPSRPPPIPATTSLRRLATGEVVTVNNPRSQAELRHNIGTLGPLLIRDEIRGLFTLPDTHSLHNAVRCTNCIIRAIDDCQPDPSLIGACGECSLSKTSHCSFVSHPEVELTELGGLNALSSSSTYNLMRTTQSLMADQAAIHLTLGLLQNQITHAALNIEAYAHEWQRAGIVHGVRRLSEYGLARSPEEVQDFLDFLTAQQLGTKDSTLSRRLADQQNTLSRVFELIRRRDGEVPTTCDNALAPIGTENDSRTVDEELAASPSSEVEAVEEELVRATVTEMSQVTPELKNKRECNKSLLGVNLRELDRVFYKFLPTLYT</sequence>
<reference evidence="2 3" key="1">
    <citation type="journal article" name="Sci. Rep.">
        <title>Telomere-to-telomere assembled and centromere annotated genomes of the two main subspecies of the button mushroom Agaricus bisporus reveal especially polymorphic chromosome ends.</title>
        <authorList>
            <person name="Sonnenberg A.S.M."/>
            <person name="Sedaghat-Telgerd N."/>
            <person name="Lavrijssen B."/>
            <person name="Ohm R.A."/>
            <person name="Hendrickx P.M."/>
            <person name="Scholtmeijer K."/>
            <person name="Baars J.J.P."/>
            <person name="van Peer A."/>
        </authorList>
    </citation>
    <scope>NUCLEOTIDE SEQUENCE [LARGE SCALE GENOMIC DNA]</scope>
    <source>
        <strain evidence="2 3">H119_p4</strain>
    </source>
</reference>
<feature type="compositionally biased region" description="Polar residues" evidence="1">
    <location>
        <begin position="106"/>
        <end position="123"/>
    </location>
</feature>
<dbReference type="Proteomes" id="UP000629468">
    <property type="component" value="Unassembled WGS sequence"/>
</dbReference>